<evidence type="ECO:0000313" key="3">
    <source>
        <dbReference type="EMBL" id="TLD01020.1"/>
    </source>
</evidence>
<keyword evidence="2" id="KW-1133">Transmembrane helix</keyword>
<gene>
    <name evidence="3" type="ORF">DSM106044_02222</name>
</gene>
<proteinExistence type="predicted"/>
<dbReference type="RefSeq" id="WP_138002446.1">
    <property type="nucleotide sequence ID" value="NZ_CAUSDN010000017.1"/>
</dbReference>
<evidence type="ECO:0000256" key="2">
    <source>
        <dbReference type="SAM" id="Phobius"/>
    </source>
</evidence>
<keyword evidence="2" id="KW-0812">Transmembrane</keyword>
<feature type="region of interest" description="Disordered" evidence="1">
    <location>
        <begin position="1"/>
        <end position="35"/>
    </location>
</feature>
<accession>A0A4U8Q7V6</accession>
<keyword evidence="4" id="KW-1185">Reference proteome</keyword>
<name>A0A4U8Q7V6_9FIRM</name>
<evidence type="ECO:0000256" key="1">
    <source>
        <dbReference type="SAM" id="MobiDB-lite"/>
    </source>
</evidence>
<dbReference type="Proteomes" id="UP000306509">
    <property type="component" value="Unassembled WGS sequence"/>
</dbReference>
<dbReference type="AlphaFoldDB" id="A0A4U8Q7V6"/>
<dbReference type="STRING" id="180332.GCA_000797495_03876"/>
<feature type="region of interest" description="Disordered" evidence="1">
    <location>
        <begin position="86"/>
        <end position="123"/>
    </location>
</feature>
<sequence length="227" mass="23762">MAEEKKLPNEEEQLSTEAAKRAAGETAAKSAGKAAGKTAEELAKALIRQKIIIGSLAGVIALGGAGAAIGYNMGWFGNKPASSQMTESIADVSTEKQQPASADVDPNAGEWDGTVPQAPKGDPNADSIAIPGYPQIYLPAGKTEVDVAFSNPEGNPCYFTFELVLKDTDEVLYTSKQVPPGEAITHITLNRALDAGEYPAVLKISTFHIVTQSGMNGANVETTLEVK</sequence>
<protein>
    <submittedName>
        <fullName evidence="3">Uncharacterized protein</fullName>
    </submittedName>
</protein>
<reference evidence="3 4" key="1">
    <citation type="journal article" date="2019" name="Anaerobe">
        <title>Detection of Robinsoniella peoriensis in multiple bone samples of a trauma patient.</title>
        <authorList>
            <person name="Schrottner P."/>
            <person name="Hartwich K."/>
            <person name="Bunk B."/>
            <person name="Schober I."/>
            <person name="Helbig S."/>
            <person name="Rudolph W.W."/>
            <person name="Gunzer F."/>
        </authorList>
    </citation>
    <scope>NUCLEOTIDE SEQUENCE [LARGE SCALE GENOMIC DNA]</scope>
    <source>
        <strain evidence="3 4">DSM 106044</strain>
    </source>
</reference>
<dbReference type="EMBL" id="QGQD01000045">
    <property type="protein sequence ID" value="TLD01020.1"/>
    <property type="molecule type" value="Genomic_DNA"/>
</dbReference>
<comment type="caution">
    <text evidence="3">The sequence shown here is derived from an EMBL/GenBank/DDBJ whole genome shotgun (WGS) entry which is preliminary data.</text>
</comment>
<organism evidence="3 4">
    <name type="scientific">Robinsoniella peoriensis</name>
    <dbReference type="NCBI Taxonomy" id="180332"/>
    <lineage>
        <taxon>Bacteria</taxon>
        <taxon>Bacillati</taxon>
        <taxon>Bacillota</taxon>
        <taxon>Clostridia</taxon>
        <taxon>Lachnospirales</taxon>
        <taxon>Lachnospiraceae</taxon>
        <taxon>Robinsoniella</taxon>
    </lineage>
</organism>
<feature type="compositionally biased region" description="Low complexity" evidence="1">
    <location>
        <begin position="24"/>
        <end position="35"/>
    </location>
</feature>
<feature type="transmembrane region" description="Helical" evidence="2">
    <location>
        <begin position="51"/>
        <end position="76"/>
    </location>
</feature>
<evidence type="ECO:0000313" key="4">
    <source>
        <dbReference type="Proteomes" id="UP000306509"/>
    </source>
</evidence>
<keyword evidence="2" id="KW-0472">Membrane</keyword>